<evidence type="ECO:0000256" key="5">
    <source>
        <dbReference type="ARBA" id="ARBA00022692"/>
    </source>
</evidence>
<dbReference type="AlphaFoldDB" id="A0AAU8IF04"/>
<keyword evidence="5 8" id="KW-0812">Transmembrane</keyword>
<feature type="transmembrane region" description="Helical" evidence="8">
    <location>
        <begin position="44"/>
        <end position="61"/>
    </location>
</feature>
<keyword evidence="6 8" id="KW-1133">Transmembrane helix</keyword>
<keyword evidence="4" id="KW-1003">Cell membrane</keyword>
<gene>
    <name evidence="9" type="ORF">ABNN70_14470</name>
</gene>
<evidence type="ECO:0000256" key="6">
    <source>
        <dbReference type="ARBA" id="ARBA00022989"/>
    </source>
</evidence>
<dbReference type="InterPro" id="IPR009328">
    <property type="entry name" value="DUF986"/>
</dbReference>
<comment type="similarity">
    <text evidence="2">Belongs to the UPF0266 family.</text>
</comment>
<evidence type="ECO:0000256" key="3">
    <source>
        <dbReference type="ARBA" id="ARBA00019407"/>
    </source>
</evidence>
<comment type="subcellular location">
    <subcellularLocation>
        <location evidence="1">Cell membrane</location>
        <topology evidence="1">Multi-pass membrane protein</topology>
    </subcellularLocation>
</comment>
<proteinExistence type="inferred from homology"/>
<protein>
    <recommendedName>
        <fullName evidence="3">UPF0266 membrane protein YobD</fullName>
    </recommendedName>
</protein>
<dbReference type="Pfam" id="PF06173">
    <property type="entry name" value="DUF986"/>
    <property type="match status" value="1"/>
</dbReference>
<reference evidence="9" key="1">
    <citation type="submission" date="2024-06" db="EMBL/GenBank/DDBJ databases">
        <authorList>
            <person name="Fan A."/>
            <person name="Zhang F.Y."/>
            <person name="Zhang L."/>
        </authorList>
    </citation>
    <scope>NUCLEOTIDE SEQUENCE</scope>
    <source>
        <strain evidence="9">Y61</strain>
    </source>
</reference>
<evidence type="ECO:0000313" key="9">
    <source>
        <dbReference type="EMBL" id="XCJ16817.1"/>
    </source>
</evidence>
<feature type="transmembrane region" description="Helical" evidence="8">
    <location>
        <begin position="6"/>
        <end position="24"/>
    </location>
</feature>
<accession>A0AAU8IF04</accession>
<organism evidence="9">
    <name type="scientific">Sporolactobacillus sp. Y61</name>
    <dbReference type="NCBI Taxonomy" id="3160863"/>
    <lineage>
        <taxon>Bacteria</taxon>
        <taxon>Bacillati</taxon>
        <taxon>Bacillota</taxon>
        <taxon>Bacilli</taxon>
        <taxon>Bacillales</taxon>
        <taxon>Sporolactobacillaceae</taxon>
        <taxon>Sporolactobacillus</taxon>
    </lineage>
</organism>
<feature type="transmembrane region" description="Helical" evidence="8">
    <location>
        <begin position="67"/>
        <end position="87"/>
    </location>
</feature>
<sequence>MTLTLVVLLIIIAGYTAYLIYDECVSIWIKGKTVLTVRLRKRSFVDQFILAVLVVILYISNRLQNNSATINLLLLILAGLLLLYAFVHTPKARFKETGFLYGFQFIEYDSIKNMRLSKDGVLVIDTDRRHVLLFARKIEDLEQILKLLQEK</sequence>
<evidence type="ECO:0000256" key="8">
    <source>
        <dbReference type="SAM" id="Phobius"/>
    </source>
</evidence>
<dbReference type="RefSeq" id="WP_353948189.1">
    <property type="nucleotide sequence ID" value="NZ_CP159510.1"/>
</dbReference>
<evidence type="ECO:0000256" key="7">
    <source>
        <dbReference type="ARBA" id="ARBA00023136"/>
    </source>
</evidence>
<evidence type="ECO:0000256" key="2">
    <source>
        <dbReference type="ARBA" id="ARBA00009962"/>
    </source>
</evidence>
<dbReference type="EMBL" id="CP159510">
    <property type="protein sequence ID" value="XCJ16817.1"/>
    <property type="molecule type" value="Genomic_DNA"/>
</dbReference>
<dbReference type="GO" id="GO:0005886">
    <property type="term" value="C:plasma membrane"/>
    <property type="evidence" value="ECO:0007669"/>
    <property type="project" value="UniProtKB-SubCell"/>
</dbReference>
<name>A0AAU8IF04_9BACL</name>
<evidence type="ECO:0000256" key="4">
    <source>
        <dbReference type="ARBA" id="ARBA00022475"/>
    </source>
</evidence>
<keyword evidence="7 8" id="KW-0472">Membrane</keyword>
<evidence type="ECO:0000256" key="1">
    <source>
        <dbReference type="ARBA" id="ARBA00004651"/>
    </source>
</evidence>